<proteinExistence type="predicted"/>
<dbReference type="AlphaFoldDB" id="A0A060SBL4"/>
<feature type="compositionally biased region" description="Basic and acidic residues" evidence="1">
    <location>
        <begin position="8"/>
        <end position="27"/>
    </location>
</feature>
<evidence type="ECO:0000256" key="1">
    <source>
        <dbReference type="SAM" id="MobiDB-lite"/>
    </source>
</evidence>
<protein>
    <submittedName>
        <fullName evidence="2">Uncharacterized protein</fullName>
    </submittedName>
</protein>
<feature type="region of interest" description="Disordered" evidence="1">
    <location>
        <begin position="1"/>
        <end position="153"/>
    </location>
</feature>
<accession>A0A060SBL4</accession>
<name>A0A060SBL4_PYCCI</name>
<sequence length="288" mass="32311">MNVAALLSHDDDPIDDPRRRPQRHEQEPAPPQLSQQPHHPHRTPHHSPPLERPRDRDRERERPPHSIVHHAQQPPSPAYRRSPPPQYGGRPPSPSRHQPYPPSSDYPGQPQRMHQLPPPSSLYPSEPYDLSHQQRRSNSEVHPHPSDRMGPPGEHHSLLVSLWILLYSRSPFHTSPRQSLKRSVSTSGHASTASVGPQASLLDAATPVASAHKGIRILVVDFVVEALVMFLEFPITTRSSVAYAGVSRAVQLSYPGYTTHLLVCMLRWALIVICKVVPNQNAQASRCF</sequence>
<reference evidence="2" key="1">
    <citation type="submission" date="2014-01" db="EMBL/GenBank/DDBJ databases">
        <title>The genome of the white-rot fungus Pycnoporus cinnabarinus: a basidiomycete model with a versatile arsenal for lignocellulosic biomass breakdown.</title>
        <authorList>
            <person name="Levasseur A."/>
            <person name="Lomascolo A."/>
            <person name="Ruiz-Duenas F.J."/>
            <person name="Uzan E."/>
            <person name="Piumi F."/>
            <person name="Kues U."/>
            <person name="Ram A.F.J."/>
            <person name="Murat C."/>
            <person name="Haon M."/>
            <person name="Benoit I."/>
            <person name="Arfi Y."/>
            <person name="Chevret D."/>
            <person name="Drula E."/>
            <person name="Kwon M.J."/>
            <person name="Gouret P."/>
            <person name="Lesage-Meessen L."/>
            <person name="Lombard V."/>
            <person name="Mariette J."/>
            <person name="Noirot C."/>
            <person name="Park J."/>
            <person name="Patyshakuliyeva A."/>
            <person name="Wieneger R.A.B."/>
            <person name="Wosten H.A.B."/>
            <person name="Martin F."/>
            <person name="Coutinho P.M."/>
            <person name="de Vries R."/>
            <person name="Martinez A.T."/>
            <person name="Klopp C."/>
            <person name="Pontarotti P."/>
            <person name="Henrissat B."/>
            <person name="Record E."/>
        </authorList>
    </citation>
    <scope>NUCLEOTIDE SEQUENCE [LARGE SCALE GENOMIC DNA]</scope>
    <source>
        <strain evidence="2">BRFM137</strain>
    </source>
</reference>
<dbReference type="HOGENOM" id="CLU_966888_0_0_1"/>
<evidence type="ECO:0000313" key="3">
    <source>
        <dbReference type="Proteomes" id="UP000029665"/>
    </source>
</evidence>
<evidence type="ECO:0000313" key="2">
    <source>
        <dbReference type="EMBL" id="CDO69679.1"/>
    </source>
</evidence>
<organism evidence="2 3">
    <name type="scientific">Pycnoporus cinnabarinus</name>
    <name type="common">Cinnabar-red polypore</name>
    <name type="synonym">Trametes cinnabarina</name>
    <dbReference type="NCBI Taxonomy" id="5643"/>
    <lineage>
        <taxon>Eukaryota</taxon>
        <taxon>Fungi</taxon>
        <taxon>Dikarya</taxon>
        <taxon>Basidiomycota</taxon>
        <taxon>Agaricomycotina</taxon>
        <taxon>Agaricomycetes</taxon>
        <taxon>Polyporales</taxon>
        <taxon>Polyporaceae</taxon>
        <taxon>Trametes</taxon>
    </lineage>
</organism>
<feature type="region of interest" description="Disordered" evidence="1">
    <location>
        <begin position="176"/>
        <end position="196"/>
    </location>
</feature>
<feature type="compositionally biased region" description="Low complexity" evidence="1">
    <location>
        <begin position="122"/>
        <end position="131"/>
    </location>
</feature>
<dbReference type="EMBL" id="CCBP010000052">
    <property type="protein sequence ID" value="CDO69679.1"/>
    <property type="molecule type" value="Genomic_DNA"/>
</dbReference>
<feature type="compositionally biased region" description="Pro residues" evidence="1">
    <location>
        <begin position="74"/>
        <end position="104"/>
    </location>
</feature>
<comment type="caution">
    <text evidence="2">The sequence shown here is derived from an EMBL/GenBank/DDBJ whole genome shotgun (WGS) entry which is preliminary data.</text>
</comment>
<feature type="compositionally biased region" description="Basic and acidic residues" evidence="1">
    <location>
        <begin position="48"/>
        <end position="64"/>
    </location>
</feature>
<keyword evidence="3" id="KW-1185">Reference proteome</keyword>
<dbReference type="Proteomes" id="UP000029665">
    <property type="component" value="Unassembled WGS sequence"/>
</dbReference>
<dbReference type="STRING" id="5643.A0A060SBL4"/>
<feature type="compositionally biased region" description="Basic and acidic residues" evidence="1">
    <location>
        <begin position="137"/>
        <end position="153"/>
    </location>
</feature>
<gene>
    <name evidence="2" type="ORF">BN946_scf184851.g67</name>
</gene>